<evidence type="ECO:0000256" key="6">
    <source>
        <dbReference type="ARBA" id="ARBA00023014"/>
    </source>
</evidence>
<dbReference type="Proteomes" id="UP000029614">
    <property type="component" value="Unassembled WGS sequence"/>
</dbReference>
<dbReference type="InterPro" id="IPR023885">
    <property type="entry name" value="4Fe4S-binding_SPASM_dom"/>
</dbReference>
<keyword evidence="6" id="KW-0411">Iron-sulfur</keyword>
<dbReference type="Gene3D" id="3.20.20.70">
    <property type="entry name" value="Aldolase class I"/>
    <property type="match status" value="1"/>
</dbReference>
<dbReference type="NCBIfam" id="TIGR04085">
    <property type="entry name" value="rSAM_more_4Fe4S"/>
    <property type="match status" value="1"/>
</dbReference>
<dbReference type="GO" id="GO:0046872">
    <property type="term" value="F:metal ion binding"/>
    <property type="evidence" value="ECO:0007669"/>
    <property type="project" value="UniProtKB-KW"/>
</dbReference>
<evidence type="ECO:0000313" key="9">
    <source>
        <dbReference type="Proteomes" id="UP000029614"/>
    </source>
</evidence>
<dbReference type="InterPro" id="IPR013785">
    <property type="entry name" value="Aldolase_TIM"/>
</dbReference>
<evidence type="ECO:0000313" key="8">
    <source>
        <dbReference type="EMBL" id="KGF51007.1"/>
    </source>
</evidence>
<dbReference type="GO" id="GO:0051539">
    <property type="term" value="F:4 iron, 4 sulfur cluster binding"/>
    <property type="evidence" value="ECO:0007669"/>
    <property type="project" value="UniProtKB-KW"/>
</dbReference>
<sequence>MKWSQFNYLFHSEKIGYCLHNTRMLSLISLDKESYNALLACEKEPDRANALVDSETFEYLVKNKILVDDFEDNNYINKLSFTKRFACSEKGVLSIVLCPTLGCNFACPYCYEHNLSSKSMPEEIQMKVIDFINQYEGKKKGVSLNWHGGEPLVAFDTIKSFYTLFDKYSRLPLERSSMVSNGYLLNSEICNYLNQRKLDYLQITIDGNEATHNKTRILKNGKGTFEQIIKNIDIALELMPNCTIGVRTNIGKKNKEEYSEIYDILSKRWKNKNVNIYYAFILNNSTIPRMEGGSSVELNTREKCNFILSLEKKGVITYKSLFPKIDCGIRTCTDSSAFVIDPEGLLYKCWADVGIKNRSIGTLETGFNNFDIISELVQGSDKFSDSKCLKCKFLPVCDGGCNLYRVNYKKRLIPYDICQYDDEGMKNFLEEYTLKKNSVI</sequence>
<dbReference type="SFLD" id="SFLDG01386">
    <property type="entry name" value="main_SPASM_domain-containing"/>
    <property type="match status" value="1"/>
</dbReference>
<dbReference type="PANTHER" id="PTHR43787:SF3">
    <property type="entry name" value="ARYLSULFATASE REGULATORY PROTEIN"/>
    <property type="match status" value="1"/>
</dbReference>
<evidence type="ECO:0000256" key="2">
    <source>
        <dbReference type="ARBA" id="ARBA00022485"/>
    </source>
</evidence>
<proteinExistence type="predicted"/>
<dbReference type="InterPro" id="IPR007197">
    <property type="entry name" value="rSAM"/>
</dbReference>
<keyword evidence="5" id="KW-0408">Iron</keyword>
<dbReference type="SFLD" id="SFLDS00029">
    <property type="entry name" value="Radical_SAM"/>
    <property type="match status" value="1"/>
</dbReference>
<comment type="cofactor">
    <cofactor evidence="1">
        <name>[4Fe-4S] cluster</name>
        <dbReference type="ChEBI" id="CHEBI:49883"/>
    </cofactor>
</comment>
<evidence type="ECO:0000256" key="5">
    <source>
        <dbReference type="ARBA" id="ARBA00023004"/>
    </source>
</evidence>
<dbReference type="EMBL" id="JRNU01000055">
    <property type="protein sequence ID" value="KGF51007.1"/>
    <property type="molecule type" value="Genomic_DNA"/>
</dbReference>
<evidence type="ECO:0000256" key="1">
    <source>
        <dbReference type="ARBA" id="ARBA00001966"/>
    </source>
</evidence>
<dbReference type="SUPFAM" id="SSF102114">
    <property type="entry name" value="Radical SAM enzymes"/>
    <property type="match status" value="1"/>
</dbReference>
<dbReference type="CDD" id="cd01335">
    <property type="entry name" value="Radical_SAM"/>
    <property type="match status" value="1"/>
</dbReference>
<name>A0A096C7U3_9BACT</name>
<dbReference type="SFLD" id="SFLDG01067">
    <property type="entry name" value="SPASM/twitch_domain_containing"/>
    <property type="match status" value="1"/>
</dbReference>
<dbReference type="GO" id="GO:0016491">
    <property type="term" value="F:oxidoreductase activity"/>
    <property type="evidence" value="ECO:0007669"/>
    <property type="project" value="InterPro"/>
</dbReference>
<dbReference type="OrthoDB" id="9808591at2"/>
<accession>A0A096C7U3</accession>
<keyword evidence="3" id="KW-0949">S-adenosyl-L-methionine</keyword>
<dbReference type="UniPathway" id="UPA00782"/>
<dbReference type="PANTHER" id="PTHR43787">
    <property type="entry name" value="FEMO COFACTOR BIOSYNTHESIS PROTEIN NIFB-RELATED"/>
    <property type="match status" value="1"/>
</dbReference>
<dbReference type="RefSeq" id="WP_004352630.1">
    <property type="nucleotide sequence ID" value="NZ_JRNU01000055.1"/>
</dbReference>
<evidence type="ECO:0000256" key="4">
    <source>
        <dbReference type="ARBA" id="ARBA00022723"/>
    </source>
</evidence>
<protein>
    <submittedName>
        <fullName evidence="8">Radical SAM protein</fullName>
    </submittedName>
</protein>
<keyword evidence="4" id="KW-0479">Metal-binding</keyword>
<dbReference type="Pfam" id="PF04055">
    <property type="entry name" value="Radical_SAM"/>
    <property type="match status" value="1"/>
</dbReference>
<reference evidence="8 9" key="1">
    <citation type="submission" date="2014-07" db="EMBL/GenBank/DDBJ databases">
        <authorList>
            <person name="McCorrison J."/>
            <person name="Sanka R."/>
            <person name="Torralba M."/>
            <person name="Gillis M."/>
            <person name="Haft D.H."/>
            <person name="Methe B."/>
            <person name="Sutton G."/>
            <person name="Nelson K.E."/>
        </authorList>
    </citation>
    <scope>NUCLEOTIDE SEQUENCE [LARGE SCALE GENOMIC DNA]</scope>
    <source>
        <strain evidence="8 9">DNF00058</strain>
    </source>
</reference>
<gene>
    <name evidence="8" type="ORF">HMPREF9302_09080</name>
</gene>
<dbReference type="InterPro" id="IPR023867">
    <property type="entry name" value="Sulphatase_maturase_rSAM"/>
</dbReference>
<comment type="caution">
    <text evidence="8">The sequence shown here is derived from an EMBL/GenBank/DDBJ whole genome shotgun (WGS) entry which is preliminary data.</text>
</comment>
<keyword evidence="2" id="KW-0004">4Fe-4S</keyword>
<dbReference type="InterPro" id="IPR058240">
    <property type="entry name" value="rSAM_sf"/>
</dbReference>
<dbReference type="SFLD" id="SFLDG01384">
    <property type="entry name" value="thioether_bond_formation_requi"/>
    <property type="match status" value="1"/>
</dbReference>
<keyword evidence="9" id="KW-1185">Reference proteome</keyword>
<evidence type="ECO:0000256" key="3">
    <source>
        <dbReference type="ARBA" id="ARBA00022691"/>
    </source>
</evidence>
<organism evidence="8 9">
    <name type="scientific">Prevotella amnii DNF00058</name>
    <dbReference type="NCBI Taxonomy" id="1401066"/>
    <lineage>
        <taxon>Bacteria</taxon>
        <taxon>Pseudomonadati</taxon>
        <taxon>Bacteroidota</taxon>
        <taxon>Bacteroidia</taxon>
        <taxon>Bacteroidales</taxon>
        <taxon>Prevotellaceae</taxon>
        <taxon>Prevotella</taxon>
    </lineage>
</organism>
<evidence type="ECO:0000259" key="7">
    <source>
        <dbReference type="Pfam" id="PF04055"/>
    </source>
</evidence>
<dbReference type="AlphaFoldDB" id="A0A096C7U3"/>
<feature type="domain" description="Radical SAM core" evidence="7">
    <location>
        <begin position="99"/>
        <end position="263"/>
    </location>
</feature>